<dbReference type="KEGG" id="ahi:VU14_13960"/>
<dbReference type="Gene3D" id="1.20.120.740">
    <property type="entry name" value="YgfB uncharacterised protein family UPF0149, PF03695"/>
    <property type="match status" value="1"/>
</dbReference>
<proteinExistence type="inferred from homology"/>
<dbReference type="GeneID" id="4488167"/>
<dbReference type="EMBL" id="CP118942">
    <property type="protein sequence ID" value="WEE28070.1"/>
    <property type="molecule type" value="Genomic_DNA"/>
</dbReference>
<dbReference type="eggNOG" id="COG3079">
    <property type="taxonomic scope" value="Bacteria"/>
</dbReference>
<dbReference type="InterPro" id="IPR011978">
    <property type="entry name" value="YgfB-like"/>
</dbReference>
<dbReference type="Proteomes" id="UP000859505">
    <property type="component" value="Unassembled WGS sequence"/>
</dbReference>
<dbReference type="Proteomes" id="UP000253075">
    <property type="component" value="Unassembled WGS sequence"/>
</dbReference>
<dbReference type="SUPFAM" id="SSF101327">
    <property type="entry name" value="YgfB-like"/>
    <property type="match status" value="1"/>
</dbReference>
<dbReference type="PANTHER" id="PTHR37528">
    <property type="entry name" value="UPF0149 PROTEIN YGFB"/>
    <property type="match status" value="1"/>
</dbReference>
<dbReference type="InterPro" id="IPR036255">
    <property type="entry name" value="YgfB-like_sf"/>
</dbReference>
<reference evidence="2" key="5">
    <citation type="submission" date="2020-01" db="EMBL/GenBank/DDBJ databases">
        <authorList>
            <consortium name="NCBI Pathogen Detection Project"/>
        </authorList>
    </citation>
    <scope>NUCLEOTIDE SEQUENCE</scope>
    <source>
        <strain evidence="2">OLC2673_Aeromonas</strain>
    </source>
</reference>
<gene>
    <name evidence="3" type="ORF">C6C11_03715</name>
    <name evidence="2" type="ORF">JAJ28_002020</name>
    <name evidence="4" type="ORF">PY771_07050</name>
</gene>
<evidence type="ECO:0000313" key="3">
    <source>
        <dbReference type="EMBL" id="RCF52603.1"/>
    </source>
</evidence>
<evidence type="ECO:0000313" key="4">
    <source>
        <dbReference type="EMBL" id="WEE28070.1"/>
    </source>
</evidence>
<dbReference type="OMA" id="WVNHFIS"/>
<dbReference type="KEGG" id="ahh:RY45_09370"/>
<reference evidence="3" key="4">
    <citation type="submission" date="2018-02" db="EMBL/GenBank/DDBJ databases">
        <authorList>
            <person name="Williamson C."/>
        </authorList>
    </citation>
    <scope>NUCLEOTIDE SEQUENCE</scope>
    <source>
        <strain evidence="3">AFG_SD03_1510_Ahy_093</strain>
    </source>
</reference>
<dbReference type="AlphaFoldDB" id="A0A0F6KBH7"/>
<accession>A0A0F6KBH7</accession>
<evidence type="ECO:0000313" key="6">
    <source>
        <dbReference type="Proteomes" id="UP000859505"/>
    </source>
</evidence>
<dbReference type="Pfam" id="PF03695">
    <property type="entry name" value="UPF0149"/>
    <property type="match status" value="1"/>
</dbReference>
<evidence type="ECO:0000313" key="5">
    <source>
        <dbReference type="Proteomes" id="UP000253075"/>
    </source>
</evidence>
<reference evidence="3 5" key="2">
    <citation type="journal article" date="2018" name="PLoS ONE">
        <title>Phenotypic characterization and whole genome analysis of extended-spectrum beta-lactamase-producing bacteria isolated from dogs in Germany.</title>
        <authorList>
            <person name="Boehmer T."/>
            <person name="Vogler A.J."/>
            <person name="Thomas A."/>
            <person name="Sauer S."/>
            <person name="Hergenroether M."/>
            <person name="Straubinger R.K."/>
            <person name="Birdsell D."/>
            <person name="Keim P."/>
            <person name="Sahl J.W."/>
            <person name="Williamson C.H."/>
            <person name="Riehm J.M."/>
        </authorList>
    </citation>
    <scope>NUCLEOTIDE SEQUENCE [LARGE SCALE GENOMIC DNA]</scope>
    <source>
        <strain evidence="3 5">AFG_SD03_1510_Ahy_093</strain>
    </source>
</reference>
<reference evidence="2" key="1">
    <citation type="journal article" date="2018" name="Genome Biol.">
        <title>SKESA: strategic k-mer extension for scrupulous assemblies.</title>
        <authorList>
            <person name="Souvorov A."/>
            <person name="Agarwala R."/>
            <person name="Lipman D.J."/>
        </authorList>
    </citation>
    <scope>NUCLEOTIDE SEQUENCE</scope>
    <source>
        <strain evidence="2">OLC2673_Aeromonas</strain>
    </source>
</reference>
<name>A0A0F6KBH7_AERHY</name>
<dbReference type="NCBIfam" id="TIGR02292">
    <property type="entry name" value="ygfB_yecA"/>
    <property type="match status" value="1"/>
</dbReference>
<dbReference type="RefSeq" id="WP_011705605.1">
    <property type="nucleotide sequence ID" value="NZ_AP019193.1"/>
</dbReference>
<organism evidence="2 6">
    <name type="scientific">Aeromonas hydrophila</name>
    <dbReference type="NCBI Taxonomy" id="644"/>
    <lineage>
        <taxon>Bacteria</taxon>
        <taxon>Pseudomonadati</taxon>
        <taxon>Pseudomonadota</taxon>
        <taxon>Gammaproteobacteria</taxon>
        <taxon>Aeromonadales</taxon>
        <taxon>Aeromonadaceae</taxon>
        <taxon>Aeromonas</taxon>
    </lineage>
</organism>
<evidence type="ECO:0000256" key="1">
    <source>
        <dbReference type="ARBA" id="ARBA00038308"/>
    </source>
</evidence>
<reference evidence="4" key="6">
    <citation type="submission" date="2023-02" db="EMBL/GenBank/DDBJ databases">
        <title>The sequence of Aeromonas hydrophila K533.</title>
        <authorList>
            <person name="Luo X."/>
        </authorList>
    </citation>
    <scope>NUCLEOTIDE SEQUENCE</scope>
    <source>
        <strain evidence="4">K533</strain>
    </source>
</reference>
<dbReference type="GO" id="GO:0005829">
    <property type="term" value="C:cytosol"/>
    <property type="evidence" value="ECO:0007669"/>
    <property type="project" value="TreeGrafter"/>
</dbReference>
<comment type="similarity">
    <text evidence="1">Belongs to the UPF0149 family.</text>
</comment>
<protein>
    <submittedName>
        <fullName evidence="2">UPF0149 family protein</fullName>
    </submittedName>
    <submittedName>
        <fullName evidence="3">YecA family protein</fullName>
    </submittedName>
</protein>
<evidence type="ECO:0000313" key="2">
    <source>
        <dbReference type="EMBL" id="HAT6344296.1"/>
    </source>
</evidence>
<dbReference type="EMBL" id="PUTQ01000003">
    <property type="protein sequence ID" value="RCF52603.1"/>
    <property type="molecule type" value="Genomic_DNA"/>
</dbReference>
<sequence length="189" mass="20860">MSKTNPLKYAAVADLMEQHELMATAVEAHGVICGLVCGGVALDDKSWLPHFNDLVNDGFGLPAPVRQVMTDLYHQVIESLMAQKGVELLLPSDEAPLDERIDSLVDWSQAFLAGFGVVQQELSKASEELQEMIQDIASITQVSAEFDQEDEENEASFLVLYEHVRLGVMMSFEEFGKRPDAPSTPPTLH</sequence>
<dbReference type="EMBL" id="DACTUL010000013">
    <property type="protein sequence ID" value="HAT6344296.1"/>
    <property type="molecule type" value="Genomic_DNA"/>
</dbReference>
<reference evidence="5" key="3">
    <citation type="submission" date="2018-02" db="EMBL/GenBank/DDBJ databases">
        <title>Phenotypic characterization and whole genome analysis of multidrug-resistant, extended-spectrum beta-lactamase-producing bacteria isolated from dogs in Germany.</title>
        <authorList>
            <person name="Williamson C."/>
        </authorList>
    </citation>
    <scope>NUCLEOTIDE SEQUENCE [LARGE SCALE GENOMIC DNA]</scope>
    <source>
        <strain evidence="5">AFG_SD03_1510_Ahy_093</strain>
    </source>
</reference>
<dbReference type="PANTHER" id="PTHR37528:SF1">
    <property type="entry name" value="UPF0149 PROTEIN YGFB"/>
    <property type="match status" value="1"/>
</dbReference>
<dbReference type="Proteomes" id="UP001214666">
    <property type="component" value="Chromosome"/>
</dbReference>
<dbReference type="KEGG" id="aaj:BOQ57_08405"/>